<dbReference type="AlphaFoldDB" id="A0A412EZF3"/>
<gene>
    <name evidence="1" type="ORF">DWY33_09590</name>
</gene>
<protein>
    <recommendedName>
        <fullName evidence="3">Phage protein</fullName>
    </recommendedName>
</protein>
<sequence length="110" mass="12645">MIKGITVTLYEKKETGTDPFGHPVYEEMPVDVENVLVAPSTTTEVLDVLNITGKKAVYDIAIPKGDDHTWKDCRVDFFGESWRVFGLPKQGIDENVPGRWNQRWMVERYE</sequence>
<name>A0A412EZF3_9FIRM</name>
<dbReference type="RefSeq" id="WP_055144552.1">
    <property type="nucleotide sequence ID" value="NZ_QRUK01000017.1"/>
</dbReference>
<evidence type="ECO:0000313" key="1">
    <source>
        <dbReference type="EMBL" id="RGR58365.1"/>
    </source>
</evidence>
<evidence type="ECO:0000313" key="2">
    <source>
        <dbReference type="Proteomes" id="UP000283652"/>
    </source>
</evidence>
<dbReference type="EMBL" id="QRUK01000017">
    <property type="protein sequence ID" value="RGR58365.1"/>
    <property type="molecule type" value="Genomic_DNA"/>
</dbReference>
<reference evidence="1 2" key="1">
    <citation type="submission" date="2018-08" db="EMBL/GenBank/DDBJ databases">
        <title>A genome reference for cultivated species of the human gut microbiota.</title>
        <authorList>
            <person name="Zou Y."/>
            <person name="Xue W."/>
            <person name="Luo G."/>
        </authorList>
    </citation>
    <scope>NUCLEOTIDE SEQUENCE [LARGE SCALE GENOMIC DNA]</scope>
    <source>
        <strain evidence="1 2">AF25-11</strain>
    </source>
</reference>
<evidence type="ECO:0008006" key="3">
    <source>
        <dbReference type="Google" id="ProtNLM"/>
    </source>
</evidence>
<comment type="caution">
    <text evidence="1">The sequence shown here is derived from an EMBL/GenBank/DDBJ whole genome shotgun (WGS) entry which is preliminary data.</text>
</comment>
<organism evidence="1 2">
    <name type="scientific">Dorea formicigenerans</name>
    <dbReference type="NCBI Taxonomy" id="39486"/>
    <lineage>
        <taxon>Bacteria</taxon>
        <taxon>Bacillati</taxon>
        <taxon>Bacillota</taxon>
        <taxon>Clostridia</taxon>
        <taxon>Lachnospirales</taxon>
        <taxon>Lachnospiraceae</taxon>
        <taxon>Dorea</taxon>
    </lineage>
</organism>
<dbReference type="Proteomes" id="UP000283652">
    <property type="component" value="Unassembled WGS sequence"/>
</dbReference>
<accession>A0A412EZF3</accession>
<proteinExistence type="predicted"/>